<feature type="domain" description="GFO/IDH/MocA-like oxidoreductase" evidence="2">
    <location>
        <begin position="115"/>
        <end position="232"/>
    </location>
</feature>
<dbReference type="PANTHER" id="PTHR43377:SF1">
    <property type="entry name" value="BILIVERDIN REDUCTASE A"/>
    <property type="match status" value="1"/>
</dbReference>
<dbReference type="InterPro" id="IPR000683">
    <property type="entry name" value="Gfo/Idh/MocA-like_OxRdtase_N"/>
</dbReference>
<dbReference type="InterPro" id="IPR036291">
    <property type="entry name" value="NAD(P)-bd_dom_sf"/>
</dbReference>
<dbReference type="EMBL" id="WTVM01000155">
    <property type="protein sequence ID" value="NMG04784.1"/>
    <property type="molecule type" value="Genomic_DNA"/>
</dbReference>
<dbReference type="Gene3D" id="3.30.360.10">
    <property type="entry name" value="Dihydrodipicolinate Reductase, domain 2"/>
    <property type="match status" value="1"/>
</dbReference>
<protein>
    <submittedName>
        <fullName evidence="3">Gfo/Idh/MocA family oxidoreductase</fullName>
    </submittedName>
</protein>
<evidence type="ECO:0000313" key="3">
    <source>
        <dbReference type="EMBL" id="NMG04784.1"/>
    </source>
</evidence>
<comment type="caution">
    <text evidence="3">The sequence shown here is derived from an EMBL/GenBank/DDBJ whole genome shotgun (WGS) entry which is preliminary data.</text>
</comment>
<keyword evidence="4" id="KW-1185">Reference proteome</keyword>
<dbReference type="Proteomes" id="UP000599523">
    <property type="component" value="Unassembled WGS sequence"/>
</dbReference>
<reference evidence="3" key="1">
    <citation type="submission" date="2019-12" db="EMBL/GenBank/DDBJ databases">
        <title>Comparative genomics gives insights into the taxonomy of the Azoarcus-Aromatoleum group and reveals separate origins of nif in the plant-associated Azoarcus and non-plant-associated Aromatoleum sub-groups.</title>
        <authorList>
            <person name="Lafos M."/>
            <person name="Maluk M."/>
            <person name="Batista M."/>
            <person name="Junghare M."/>
            <person name="Carmona M."/>
            <person name="Faoro H."/>
            <person name="Cruz L.M."/>
            <person name="Battistoni F."/>
            <person name="De Souza E."/>
            <person name="Pedrosa F."/>
            <person name="Chen W.-M."/>
            <person name="Poole P.S."/>
            <person name="Dixon R.A."/>
            <person name="James E.K."/>
        </authorList>
    </citation>
    <scope>NUCLEOTIDE SEQUENCE</scope>
    <source>
        <strain evidence="3">NSC3</strain>
    </source>
</reference>
<evidence type="ECO:0000313" key="4">
    <source>
        <dbReference type="Proteomes" id="UP000599523"/>
    </source>
</evidence>
<dbReference type="PANTHER" id="PTHR43377">
    <property type="entry name" value="BILIVERDIN REDUCTASE A"/>
    <property type="match status" value="1"/>
</dbReference>
<dbReference type="Pfam" id="PF01408">
    <property type="entry name" value="GFO_IDH_MocA"/>
    <property type="match status" value="1"/>
</dbReference>
<dbReference type="InterPro" id="IPR051450">
    <property type="entry name" value="Gfo/Idh/MocA_Oxidoreductases"/>
</dbReference>
<dbReference type="SUPFAM" id="SSF55347">
    <property type="entry name" value="Glyceraldehyde-3-phosphate dehydrogenase-like, C-terminal domain"/>
    <property type="match status" value="1"/>
</dbReference>
<sequence>MKCLVIGFGSIGQRHARVLTEMGHEVAVLSGATVQTYPCHSALNLALHSFEPDYVVIANDTGKHAETLDQLAELGYQGITLVEKPLAATNSQLKRTPKGPVHVGYTLRFHPALKQLKAYLGAGTLWSLTAYCGQYLPDWRPDRDYRQSYSARPDEGGVIRDLSHELDYVQWLAGSWQRTVSSGGRVSNLEISSEDCVSILADCEDCPLVTVHINYLDRLVSRRIVVNGPFGTATADLIAGTLSINGEEMSFELGRDAMIREQHVAAMSHTSVHKVCTLDEAQTTMQWIDAIHRSLIEQRWIARPTISVKTHGPTS</sequence>
<dbReference type="SUPFAM" id="SSF51735">
    <property type="entry name" value="NAD(P)-binding Rossmann-fold domains"/>
    <property type="match status" value="1"/>
</dbReference>
<feature type="domain" description="Gfo/Idh/MocA-like oxidoreductase N-terminal" evidence="1">
    <location>
        <begin position="1"/>
        <end position="95"/>
    </location>
</feature>
<dbReference type="GO" id="GO:0000166">
    <property type="term" value="F:nucleotide binding"/>
    <property type="evidence" value="ECO:0007669"/>
    <property type="project" value="InterPro"/>
</dbReference>
<dbReference type="InterPro" id="IPR055170">
    <property type="entry name" value="GFO_IDH_MocA-like_dom"/>
</dbReference>
<dbReference type="RefSeq" id="WP_168989422.1">
    <property type="nucleotide sequence ID" value="NZ_CAWPHM010000061.1"/>
</dbReference>
<dbReference type="AlphaFoldDB" id="A0A972FDJ5"/>
<dbReference type="Gene3D" id="3.40.50.720">
    <property type="entry name" value="NAD(P)-binding Rossmann-like Domain"/>
    <property type="match status" value="1"/>
</dbReference>
<accession>A0A972FDJ5</accession>
<dbReference type="Pfam" id="PF22725">
    <property type="entry name" value="GFO_IDH_MocA_C3"/>
    <property type="match status" value="1"/>
</dbReference>
<name>A0A972FDJ5_9RHOO</name>
<evidence type="ECO:0000259" key="1">
    <source>
        <dbReference type="Pfam" id="PF01408"/>
    </source>
</evidence>
<gene>
    <name evidence="3" type="ORF">GPA21_17670</name>
</gene>
<organism evidence="3 4">
    <name type="scientific">Azoarcus taiwanensis</name>
    <dbReference type="NCBI Taxonomy" id="666964"/>
    <lineage>
        <taxon>Bacteria</taxon>
        <taxon>Pseudomonadati</taxon>
        <taxon>Pseudomonadota</taxon>
        <taxon>Betaproteobacteria</taxon>
        <taxon>Rhodocyclales</taxon>
        <taxon>Zoogloeaceae</taxon>
        <taxon>Azoarcus</taxon>
    </lineage>
</organism>
<evidence type="ECO:0000259" key="2">
    <source>
        <dbReference type="Pfam" id="PF22725"/>
    </source>
</evidence>
<proteinExistence type="predicted"/>